<reference evidence="1" key="1">
    <citation type="submission" date="2022-04" db="EMBL/GenBank/DDBJ databases">
        <title>Halocatena sp. nov., isolated from a salt lake.</title>
        <authorList>
            <person name="Cui H.-L."/>
        </authorList>
    </citation>
    <scope>NUCLEOTIDE SEQUENCE</scope>
    <source>
        <strain evidence="1">AD-1</strain>
        <plasmid evidence="1">unnamed4</plasmid>
    </source>
</reference>
<dbReference type="AlphaFoldDB" id="A0A8U0A832"/>
<evidence type="ECO:0000313" key="1">
    <source>
        <dbReference type="EMBL" id="UPM45351.1"/>
    </source>
</evidence>
<gene>
    <name evidence="1" type="ORF">MW046_18950</name>
</gene>
<dbReference type="Proteomes" id="UP000831768">
    <property type="component" value="Plasmid unnamed4"/>
</dbReference>
<dbReference type="GeneID" id="71930171"/>
<name>A0A8U0A832_9EURY</name>
<keyword evidence="1" id="KW-0614">Plasmid</keyword>
<proteinExistence type="predicted"/>
<dbReference type="EMBL" id="CP096023">
    <property type="protein sequence ID" value="UPM45351.1"/>
    <property type="molecule type" value="Genomic_DNA"/>
</dbReference>
<keyword evidence="2" id="KW-1185">Reference proteome</keyword>
<accession>A0A8U0A832</accession>
<protein>
    <submittedName>
        <fullName evidence="1">Uncharacterized protein</fullName>
    </submittedName>
</protein>
<dbReference type="Gene3D" id="3.30.420.240">
    <property type="match status" value="1"/>
</dbReference>
<sequence>MTGNRSPSSPPPKVLALDVARDSSDYNALSALFGDDLRVLDYWRGMDHVANEDHIRDLLGDWRCPFAIDAIGEGSALADNINTWYPNVVRFKSGGLPFEPTEYKNAWSEGMGFLGKQLKDSLAIDSTRLREELFAAARSVTFDETYVGKYDAEVFRLDPKDDIKERLERSPDLLDSAYMVVWIATGAEEGCRSVPSTW</sequence>
<organism evidence="1 2">
    <name type="scientific">Halocatena salina</name>
    <dbReference type="NCBI Taxonomy" id="2934340"/>
    <lineage>
        <taxon>Archaea</taxon>
        <taxon>Methanobacteriati</taxon>
        <taxon>Methanobacteriota</taxon>
        <taxon>Stenosarchaea group</taxon>
        <taxon>Halobacteria</taxon>
        <taxon>Halobacteriales</taxon>
        <taxon>Natronomonadaceae</taxon>
        <taxon>Halocatena</taxon>
    </lineage>
</organism>
<dbReference type="RefSeq" id="WP_247996000.1">
    <property type="nucleotide sequence ID" value="NZ_CP096023.1"/>
</dbReference>
<dbReference type="KEGG" id="haad:MW046_18950"/>
<evidence type="ECO:0000313" key="2">
    <source>
        <dbReference type="Proteomes" id="UP000831768"/>
    </source>
</evidence>
<geneLocation type="plasmid" evidence="1 2">
    <name>unnamed4</name>
</geneLocation>